<dbReference type="Pfam" id="PF13403">
    <property type="entry name" value="Hint_2"/>
    <property type="match status" value="1"/>
</dbReference>
<dbReference type="InterPro" id="IPR028992">
    <property type="entry name" value="Hedgehog/Intein_dom"/>
</dbReference>
<comment type="caution">
    <text evidence="2">The sequence shown here is derived from an EMBL/GenBank/DDBJ whole genome shotgun (WGS) entry which is preliminary data.</text>
</comment>
<dbReference type="AlphaFoldDB" id="A0A149QG84"/>
<protein>
    <recommendedName>
        <fullName evidence="1">Hedgehog/Intein (Hint) domain-containing protein</fullName>
    </recommendedName>
</protein>
<sequence>MIEDGHAMATYNVTSGQVVSNALVYGDVETVSSGGATQDQTNNGQRFVLSGGIVRNGVVDSSGKDYISAGGSSFQGVIQSGGIRFLSSGATANNPFIAGGGTVSAASGATVLAAYAFNSGVLSAASGAVISGATITTGGSITANSGTILTGAITNGASISGGILSGAGTTEITSSGAVIANQTIGSGASATLLANTSAGRNLVISGGTFDLYTNNTSNTTIVGTGGKFILESGVTFTATSGNYATSGNTITVNSGAVLSASRVSSGGVINVQGGVVSSTVVDGGTLNVYTVSNGTNNTTFTSNGGIVNLEAGFNDTRAWTVSKNVTFNVLSGAAISTPTVQNDGTLDVLSNGKITGTATVSSGGTVVLNGTAGSGTISLSGDGAHLVVSGTTMPTNTISGWSPNDTIELASIPQASVTSVTTTSSGITFYTANGNYVLNVPGANSYGYTLSSDNNGGLVYTTCFAEGTLITTPDGEATVETLVPGTLVMTPKGAMPVKWLGHRSITVSSQPVPEENWLVRICEGALAEGVPSRDLLVTQEHCMVFDGKLVPARMLVNGESILIDRTISSYTYYHVELESHEAVWAENALTESYLDTGNRSQFDNHTVTAIFGGSKAGGSKTLPLETSRAFVEPIYAAIAARAGSVTRQDELTNDPDLHLVTNSGQVIRPLRQANDRVMFMIPANVAAVSLVSRASRPSDTIGPFVDDRRDLGVLVGDVSFLTAGQTISLTTHLSQADLSGWHGLESSSSRWTNGNAALLLETESASGTEAGILSIQVVSSGPYLVDVPATRGDLRHFG</sequence>
<dbReference type="InterPro" id="IPR036844">
    <property type="entry name" value="Hint_dom_sf"/>
</dbReference>
<gene>
    <name evidence="2" type="ORF">AD928_04690</name>
</gene>
<evidence type="ECO:0000313" key="3">
    <source>
        <dbReference type="Proteomes" id="UP000075473"/>
    </source>
</evidence>
<dbReference type="EMBL" id="LHZA01000128">
    <property type="protein sequence ID" value="KXU96319.1"/>
    <property type="molecule type" value="Genomic_DNA"/>
</dbReference>
<reference evidence="2 3" key="1">
    <citation type="submission" date="2015-06" db="EMBL/GenBank/DDBJ databases">
        <title>Improved classification and identification of acetic acid bacteria using matrix-assisted laser desorption/ionization time-of-flight mass spectrometry; Gluconobacter nephelii and Gluconobacter uchimurae are later heterotypic synonyms of Gluconobacter japonicus and Gluconobacter oxydans, respectively.</title>
        <authorList>
            <person name="Li L."/>
            <person name="Cleenwerck I."/>
            <person name="De Vuyst L."/>
            <person name="Vandamme P."/>
        </authorList>
    </citation>
    <scope>NUCLEOTIDE SEQUENCE [LARGE SCALE GENOMIC DNA]</scope>
    <source>
        <strain evidence="2 3">LMG 1625</strain>
    </source>
</reference>
<dbReference type="Proteomes" id="UP000075473">
    <property type="component" value="Unassembled WGS sequence"/>
</dbReference>
<name>A0A149QG84_9PROT</name>
<dbReference type="InterPro" id="IPR012332">
    <property type="entry name" value="Autotransporter_pectin_lyase_C"/>
</dbReference>
<accession>A0A149QG84</accession>
<dbReference type="SUPFAM" id="SSF51294">
    <property type="entry name" value="Hedgehog/intein (Hint) domain"/>
    <property type="match status" value="1"/>
</dbReference>
<organism evidence="2 3">
    <name type="scientific">Acetobacter cerevisiae</name>
    <dbReference type="NCBI Taxonomy" id="178900"/>
    <lineage>
        <taxon>Bacteria</taxon>
        <taxon>Pseudomonadati</taxon>
        <taxon>Pseudomonadota</taxon>
        <taxon>Alphaproteobacteria</taxon>
        <taxon>Acetobacterales</taxon>
        <taxon>Acetobacteraceae</taxon>
        <taxon>Acetobacter</taxon>
    </lineage>
</organism>
<dbReference type="Gene3D" id="2.170.16.10">
    <property type="entry name" value="Hedgehog/Intein (Hint) domain"/>
    <property type="match status" value="1"/>
</dbReference>
<dbReference type="Gene3D" id="2.160.20.20">
    <property type="match status" value="1"/>
</dbReference>
<proteinExistence type="predicted"/>
<dbReference type="PATRIC" id="fig|178900.5.peg.1508"/>
<feature type="domain" description="Hedgehog/Intein (Hint)" evidence="1">
    <location>
        <begin position="462"/>
        <end position="596"/>
    </location>
</feature>
<evidence type="ECO:0000259" key="1">
    <source>
        <dbReference type="Pfam" id="PF13403"/>
    </source>
</evidence>
<evidence type="ECO:0000313" key="2">
    <source>
        <dbReference type="EMBL" id="KXU96319.1"/>
    </source>
</evidence>